<organism evidence="1 2">
    <name type="scientific">Brassica rapa subsp. trilocularis</name>
    <dbReference type="NCBI Taxonomy" id="1813537"/>
    <lineage>
        <taxon>Eukaryota</taxon>
        <taxon>Viridiplantae</taxon>
        <taxon>Streptophyta</taxon>
        <taxon>Embryophyta</taxon>
        <taxon>Tracheophyta</taxon>
        <taxon>Spermatophyta</taxon>
        <taxon>Magnoliopsida</taxon>
        <taxon>eudicotyledons</taxon>
        <taxon>Gunneridae</taxon>
        <taxon>Pentapetalae</taxon>
        <taxon>rosids</taxon>
        <taxon>malvids</taxon>
        <taxon>Brassicales</taxon>
        <taxon>Brassicaceae</taxon>
        <taxon>Brassiceae</taxon>
        <taxon>Brassica</taxon>
    </lineage>
</organism>
<name>A0ABQ7LQ93_BRACM</name>
<dbReference type="Proteomes" id="UP000823674">
    <property type="component" value="Chromosome A08"/>
</dbReference>
<comment type="caution">
    <text evidence="1">The sequence shown here is derived from an EMBL/GenBank/DDBJ whole genome shotgun (WGS) entry which is preliminary data.</text>
</comment>
<protein>
    <submittedName>
        <fullName evidence="1">Uncharacterized protein</fullName>
    </submittedName>
</protein>
<keyword evidence="2" id="KW-1185">Reference proteome</keyword>
<sequence length="146" mass="16833">MLETNVMGCAMTTLNYVSHMRFQTDAYQFKIHDRFSACMTCLRYYPCVRCQRAISMRLLSLFRTLRILTFLSLREEYVFEEMLVRMTVWSSKKVSLSRNVILSKNGSSGVCDVSCFTILQGFSINPASDVRSQNLSSCLDVKDFDL</sequence>
<reference evidence="1 2" key="1">
    <citation type="submission" date="2021-03" db="EMBL/GenBank/DDBJ databases">
        <authorList>
            <person name="King G.J."/>
            <person name="Bancroft I."/>
            <person name="Baten A."/>
            <person name="Bloomfield J."/>
            <person name="Borpatragohain P."/>
            <person name="He Z."/>
            <person name="Irish N."/>
            <person name="Irwin J."/>
            <person name="Liu K."/>
            <person name="Mauleon R.P."/>
            <person name="Moore J."/>
            <person name="Morris R."/>
            <person name="Ostergaard L."/>
            <person name="Wang B."/>
            <person name="Wells R."/>
        </authorList>
    </citation>
    <scope>NUCLEOTIDE SEQUENCE [LARGE SCALE GENOMIC DNA]</scope>
    <source>
        <strain evidence="1">R-o-18</strain>
        <tissue evidence="1">Leaf</tissue>
    </source>
</reference>
<evidence type="ECO:0000313" key="1">
    <source>
        <dbReference type="EMBL" id="KAG5388744.1"/>
    </source>
</evidence>
<evidence type="ECO:0000313" key="2">
    <source>
        <dbReference type="Proteomes" id="UP000823674"/>
    </source>
</evidence>
<dbReference type="EMBL" id="JADBGQ010000007">
    <property type="protein sequence ID" value="KAG5388744.1"/>
    <property type="molecule type" value="Genomic_DNA"/>
</dbReference>
<accession>A0ABQ7LQ93</accession>
<gene>
    <name evidence="1" type="primary">A08p013500.1_BraROA</name>
    <name evidence="1" type="ORF">IGI04_030285</name>
</gene>
<proteinExistence type="predicted"/>